<protein>
    <submittedName>
        <fullName evidence="2">Uncharacterized protein</fullName>
    </submittedName>
</protein>
<name>A0AAV9A2L5_ACOGR</name>
<sequence length="118" mass="13286">MVHHLLLMPPSPPHSTAYPPRHTTTTTDPSTPSGVDCTSSRAHELREEHPLLTAARHDPIHEFLNHQKIHLSFGQAMEDVDLLLDVVETVVVPSGLQEKLEVAALEVDFIGEELMWWR</sequence>
<proteinExistence type="predicted"/>
<dbReference type="AlphaFoldDB" id="A0AAV9A2L5"/>
<organism evidence="2 3">
    <name type="scientific">Acorus gramineus</name>
    <name type="common">Dwarf sweet flag</name>
    <dbReference type="NCBI Taxonomy" id="55184"/>
    <lineage>
        <taxon>Eukaryota</taxon>
        <taxon>Viridiplantae</taxon>
        <taxon>Streptophyta</taxon>
        <taxon>Embryophyta</taxon>
        <taxon>Tracheophyta</taxon>
        <taxon>Spermatophyta</taxon>
        <taxon>Magnoliopsida</taxon>
        <taxon>Liliopsida</taxon>
        <taxon>Acoraceae</taxon>
        <taxon>Acorus</taxon>
    </lineage>
</organism>
<feature type="region of interest" description="Disordered" evidence="1">
    <location>
        <begin position="1"/>
        <end position="38"/>
    </location>
</feature>
<dbReference type="Proteomes" id="UP001179952">
    <property type="component" value="Unassembled WGS sequence"/>
</dbReference>
<keyword evidence="3" id="KW-1185">Reference proteome</keyword>
<reference evidence="2" key="1">
    <citation type="journal article" date="2023" name="Nat. Commun.">
        <title>Diploid and tetraploid genomes of Acorus and the evolution of monocots.</title>
        <authorList>
            <person name="Ma L."/>
            <person name="Liu K.W."/>
            <person name="Li Z."/>
            <person name="Hsiao Y.Y."/>
            <person name="Qi Y."/>
            <person name="Fu T."/>
            <person name="Tang G.D."/>
            <person name="Zhang D."/>
            <person name="Sun W.H."/>
            <person name="Liu D.K."/>
            <person name="Li Y."/>
            <person name="Chen G.Z."/>
            <person name="Liu X.D."/>
            <person name="Liao X.Y."/>
            <person name="Jiang Y.T."/>
            <person name="Yu X."/>
            <person name="Hao Y."/>
            <person name="Huang J."/>
            <person name="Zhao X.W."/>
            <person name="Ke S."/>
            <person name="Chen Y.Y."/>
            <person name="Wu W.L."/>
            <person name="Hsu J.L."/>
            <person name="Lin Y.F."/>
            <person name="Huang M.D."/>
            <person name="Li C.Y."/>
            <person name="Huang L."/>
            <person name="Wang Z.W."/>
            <person name="Zhao X."/>
            <person name="Zhong W.Y."/>
            <person name="Peng D.H."/>
            <person name="Ahmad S."/>
            <person name="Lan S."/>
            <person name="Zhang J.S."/>
            <person name="Tsai W.C."/>
            <person name="Van de Peer Y."/>
            <person name="Liu Z.J."/>
        </authorList>
    </citation>
    <scope>NUCLEOTIDE SEQUENCE</scope>
    <source>
        <strain evidence="2">SCP</strain>
    </source>
</reference>
<evidence type="ECO:0000313" key="2">
    <source>
        <dbReference type="EMBL" id="KAK1258402.1"/>
    </source>
</evidence>
<gene>
    <name evidence="2" type="ORF">QJS04_geneDACA007021</name>
</gene>
<accession>A0AAV9A2L5</accession>
<dbReference type="EMBL" id="JAUJYN010000018">
    <property type="protein sequence ID" value="KAK1258402.1"/>
    <property type="molecule type" value="Genomic_DNA"/>
</dbReference>
<evidence type="ECO:0000313" key="3">
    <source>
        <dbReference type="Proteomes" id="UP001179952"/>
    </source>
</evidence>
<feature type="compositionally biased region" description="Low complexity" evidence="1">
    <location>
        <begin position="1"/>
        <end position="33"/>
    </location>
</feature>
<evidence type="ECO:0000256" key="1">
    <source>
        <dbReference type="SAM" id="MobiDB-lite"/>
    </source>
</evidence>
<comment type="caution">
    <text evidence="2">The sequence shown here is derived from an EMBL/GenBank/DDBJ whole genome shotgun (WGS) entry which is preliminary data.</text>
</comment>
<reference evidence="2" key="2">
    <citation type="submission" date="2023-06" db="EMBL/GenBank/DDBJ databases">
        <authorList>
            <person name="Ma L."/>
            <person name="Liu K.-W."/>
            <person name="Li Z."/>
            <person name="Hsiao Y.-Y."/>
            <person name="Qi Y."/>
            <person name="Fu T."/>
            <person name="Tang G."/>
            <person name="Zhang D."/>
            <person name="Sun W.-H."/>
            <person name="Liu D.-K."/>
            <person name="Li Y."/>
            <person name="Chen G.-Z."/>
            <person name="Liu X.-D."/>
            <person name="Liao X.-Y."/>
            <person name="Jiang Y.-T."/>
            <person name="Yu X."/>
            <person name="Hao Y."/>
            <person name="Huang J."/>
            <person name="Zhao X.-W."/>
            <person name="Ke S."/>
            <person name="Chen Y.-Y."/>
            <person name="Wu W.-L."/>
            <person name="Hsu J.-L."/>
            <person name="Lin Y.-F."/>
            <person name="Huang M.-D."/>
            <person name="Li C.-Y."/>
            <person name="Huang L."/>
            <person name="Wang Z.-W."/>
            <person name="Zhao X."/>
            <person name="Zhong W.-Y."/>
            <person name="Peng D.-H."/>
            <person name="Ahmad S."/>
            <person name="Lan S."/>
            <person name="Zhang J.-S."/>
            <person name="Tsai W.-C."/>
            <person name="Van De Peer Y."/>
            <person name="Liu Z.-J."/>
        </authorList>
    </citation>
    <scope>NUCLEOTIDE SEQUENCE</scope>
    <source>
        <strain evidence="2">SCP</strain>
        <tissue evidence="2">Leaves</tissue>
    </source>
</reference>